<sequence>MLLWWLTNLIGAATRSYLDRPGFQQLKDKKTKELAKHTKDLSIGCSNSPFKPKAGAFTEKDVNRTTVPYVM</sequence>
<dbReference type="EMBL" id="JABWDY010006745">
    <property type="protein sequence ID" value="KAF5203463.1"/>
    <property type="molecule type" value="Genomic_DNA"/>
</dbReference>
<comment type="caution">
    <text evidence="2">The sequence shown here is derived from an EMBL/GenBank/DDBJ whole genome shotgun (WGS) entry which is preliminary data.</text>
</comment>
<dbReference type="EMBL" id="JABWDY010016808">
    <property type="protein sequence ID" value="KAF5195814.1"/>
    <property type="molecule type" value="Genomic_DNA"/>
</dbReference>
<reference evidence="2 4" key="1">
    <citation type="submission" date="2020-06" db="EMBL/GenBank/DDBJ databases">
        <title>Transcriptomic and genomic resources for Thalictrum thalictroides and T. hernandezii: Facilitating candidate gene discovery in an emerging model plant lineage.</title>
        <authorList>
            <person name="Arias T."/>
            <person name="Riano-Pachon D.M."/>
            <person name="Di Stilio V.S."/>
        </authorList>
    </citation>
    <scope>NUCLEOTIDE SEQUENCE [LARGE SCALE GENOMIC DNA]</scope>
    <source>
        <strain evidence="4">cv. WT478/WT964</strain>
        <strain evidence="2">WT478/WT964</strain>
        <tissue evidence="2">Leaves</tissue>
    </source>
</reference>
<evidence type="ECO:0000313" key="4">
    <source>
        <dbReference type="Proteomes" id="UP000554482"/>
    </source>
</evidence>
<proteinExistence type="predicted"/>
<protein>
    <submittedName>
        <fullName evidence="2">Uncharacterized protein</fullName>
    </submittedName>
</protein>
<dbReference type="Proteomes" id="UP000554482">
    <property type="component" value="Unassembled WGS sequence"/>
</dbReference>
<evidence type="ECO:0000313" key="2">
    <source>
        <dbReference type="EMBL" id="KAF5195814.1"/>
    </source>
</evidence>
<evidence type="ECO:0000256" key="1">
    <source>
        <dbReference type="SAM" id="SignalP"/>
    </source>
</evidence>
<evidence type="ECO:0000313" key="3">
    <source>
        <dbReference type="EMBL" id="KAF5203463.1"/>
    </source>
</evidence>
<gene>
    <name evidence="3" type="ORF">FRX31_006950</name>
    <name evidence="2" type="ORF">FRX31_014599</name>
</gene>
<keyword evidence="1" id="KW-0732">Signal</keyword>
<dbReference type="AlphaFoldDB" id="A0A7J6WEE4"/>
<organism evidence="2 4">
    <name type="scientific">Thalictrum thalictroides</name>
    <name type="common">Rue-anemone</name>
    <name type="synonym">Anemone thalictroides</name>
    <dbReference type="NCBI Taxonomy" id="46969"/>
    <lineage>
        <taxon>Eukaryota</taxon>
        <taxon>Viridiplantae</taxon>
        <taxon>Streptophyta</taxon>
        <taxon>Embryophyta</taxon>
        <taxon>Tracheophyta</taxon>
        <taxon>Spermatophyta</taxon>
        <taxon>Magnoliopsida</taxon>
        <taxon>Ranunculales</taxon>
        <taxon>Ranunculaceae</taxon>
        <taxon>Thalictroideae</taxon>
        <taxon>Thalictrum</taxon>
    </lineage>
</organism>
<accession>A0A7J6WEE4</accession>
<feature type="chain" id="PRO_5036205885" evidence="1">
    <location>
        <begin position="17"/>
        <end position="71"/>
    </location>
</feature>
<keyword evidence="4" id="KW-1185">Reference proteome</keyword>
<feature type="signal peptide" evidence="1">
    <location>
        <begin position="1"/>
        <end position="16"/>
    </location>
</feature>
<name>A0A7J6WEE4_THATH</name>